<sequence>MIPLRAKPDRTEVSIKPTTPSSIASRLTGLKWSRIGTELDAHGYANIGPILTRLECETLVTDYDTDNVFRSRIIMSRHGFGQGEYKYYGYPLPSTVSTLRLSLFPPLAEIANRWESMLGRLPRFPSDHASYLATCHAAGQIRPTPLLLRYGTGDYNCLHQDLYGDLHFPLQAAFLLSQPGQDFTGGEFVLTEQRPRRQFRAEVVPLQQGEAIIFAVNHRPVVGTRSVYHVAMRHGVSQVRTGHRHTLGLIFHDAK</sequence>
<comment type="caution">
    <text evidence="3">The sequence shown here is derived from an EMBL/GenBank/DDBJ whole genome shotgun (WGS) entry which is preliminary data.</text>
</comment>
<evidence type="ECO:0000256" key="1">
    <source>
        <dbReference type="RuleBase" id="RU003682"/>
    </source>
</evidence>
<dbReference type="PROSITE" id="PS51471">
    <property type="entry name" value="FE2OG_OXY"/>
    <property type="match status" value="1"/>
</dbReference>
<dbReference type="Proteomes" id="UP000032668">
    <property type="component" value="Unassembled WGS sequence"/>
</dbReference>
<evidence type="ECO:0000313" key="4">
    <source>
        <dbReference type="Proteomes" id="UP000032668"/>
    </source>
</evidence>
<keyword evidence="4" id="KW-1185">Reference proteome</keyword>
<reference evidence="3 4" key="1">
    <citation type="submission" date="2012-11" db="EMBL/GenBank/DDBJ databases">
        <title>Whole genome sequence of Acidocella aminolytica 101 = DSM 11237.</title>
        <authorList>
            <person name="Azuma Y."/>
            <person name="Higashiura N."/>
            <person name="Hirakawa H."/>
            <person name="Matsushita K."/>
        </authorList>
    </citation>
    <scope>NUCLEOTIDE SEQUENCE [LARGE SCALE GENOMIC DNA]</scope>
    <source>
        <strain evidence="4">101 / DSM 11237</strain>
    </source>
</reference>
<evidence type="ECO:0000313" key="3">
    <source>
        <dbReference type="EMBL" id="GAN81097.1"/>
    </source>
</evidence>
<dbReference type="GO" id="GO:0046872">
    <property type="term" value="F:metal ion binding"/>
    <property type="evidence" value="ECO:0007669"/>
    <property type="project" value="UniProtKB-KW"/>
</dbReference>
<dbReference type="STRING" id="1120923.SAMN02746095_03435"/>
<keyword evidence="1" id="KW-0560">Oxidoreductase</keyword>
<dbReference type="InterPro" id="IPR005123">
    <property type="entry name" value="Oxoglu/Fe-dep_dioxygenase_dom"/>
</dbReference>
<gene>
    <name evidence="3" type="ORF">Aam_076_002</name>
</gene>
<evidence type="ECO:0000259" key="2">
    <source>
        <dbReference type="PROSITE" id="PS51471"/>
    </source>
</evidence>
<dbReference type="Gene3D" id="2.60.120.620">
    <property type="entry name" value="q2cbj1_9rhob like domain"/>
    <property type="match status" value="1"/>
</dbReference>
<keyword evidence="1" id="KW-0479">Metal-binding</keyword>
<accession>A0A0D6PHD9</accession>
<protein>
    <recommendedName>
        <fullName evidence="2">Fe2OG dioxygenase domain-containing protein</fullName>
    </recommendedName>
</protein>
<dbReference type="Pfam" id="PF09859">
    <property type="entry name" value="Oxygenase-NA"/>
    <property type="match status" value="1"/>
</dbReference>
<dbReference type="GO" id="GO:0016491">
    <property type="term" value="F:oxidoreductase activity"/>
    <property type="evidence" value="ECO:0007669"/>
    <property type="project" value="UniProtKB-KW"/>
</dbReference>
<proteinExistence type="inferred from homology"/>
<name>A0A0D6PHD9_9PROT</name>
<organism evidence="3 4">
    <name type="scientific">Acidocella aminolytica 101 = DSM 11237</name>
    <dbReference type="NCBI Taxonomy" id="1120923"/>
    <lineage>
        <taxon>Bacteria</taxon>
        <taxon>Pseudomonadati</taxon>
        <taxon>Pseudomonadota</taxon>
        <taxon>Alphaproteobacteria</taxon>
        <taxon>Acetobacterales</taxon>
        <taxon>Acidocellaceae</taxon>
        <taxon>Acidocella</taxon>
    </lineage>
</organism>
<dbReference type="EMBL" id="BANC01000074">
    <property type="protein sequence ID" value="GAN81097.1"/>
    <property type="molecule type" value="Genomic_DNA"/>
</dbReference>
<dbReference type="InterPro" id="IPR018655">
    <property type="entry name" value="DUF2086"/>
</dbReference>
<comment type="similarity">
    <text evidence="1">Belongs to the iron/ascorbate-dependent oxidoreductase family.</text>
</comment>
<dbReference type="RefSeq" id="WP_199444717.1">
    <property type="nucleotide sequence ID" value="NZ_BANC01000074.1"/>
</dbReference>
<keyword evidence="1" id="KW-0408">Iron</keyword>
<dbReference type="AlphaFoldDB" id="A0A0D6PHD9"/>
<feature type="domain" description="Fe2OG dioxygenase" evidence="2">
    <location>
        <begin position="141"/>
        <end position="254"/>
    </location>
</feature>